<keyword evidence="6 8" id="KW-0472">Membrane</keyword>
<evidence type="ECO:0000256" key="5">
    <source>
        <dbReference type="ARBA" id="ARBA00023098"/>
    </source>
</evidence>
<dbReference type="InterPro" id="IPR009617">
    <property type="entry name" value="Seipin"/>
</dbReference>
<evidence type="ECO:0000256" key="4">
    <source>
        <dbReference type="ARBA" id="ARBA00022989"/>
    </source>
</evidence>
<accession>A0A1X2J076</accession>
<dbReference type="PANTHER" id="PTHR21212">
    <property type="entry name" value="BERNARDINELLI-SEIP CONGENITAL LIPODYSTROPHY 2 HOMOLOG BSCL2 PROTEIN"/>
    <property type="match status" value="1"/>
</dbReference>
<keyword evidence="3" id="KW-0256">Endoplasmic reticulum</keyword>
<organism evidence="9 10">
    <name type="scientific">Absidia repens</name>
    <dbReference type="NCBI Taxonomy" id="90262"/>
    <lineage>
        <taxon>Eukaryota</taxon>
        <taxon>Fungi</taxon>
        <taxon>Fungi incertae sedis</taxon>
        <taxon>Mucoromycota</taxon>
        <taxon>Mucoromycotina</taxon>
        <taxon>Mucoromycetes</taxon>
        <taxon>Mucorales</taxon>
        <taxon>Cunninghamellaceae</taxon>
        <taxon>Absidia</taxon>
    </lineage>
</organism>
<feature type="compositionally biased region" description="Low complexity" evidence="7">
    <location>
        <begin position="365"/>
        <end position="385"/>
    </location>
</feature>
<name>A0A1X2J076_9FUNG</name>
<comment type="caution">
    <text evidence="9">The sequence shown here is derived from an EMBL/GenBank/DDBJ whole genome shotgun (WGS) entry which is preliminary data.</text>
</comment>
<dbReference type="CDD" id="cd23995">
    <property type="entry name" value="Seipin_BSCL2_like"/>
    <property type="match status" value="1"/>
</dbReference>
<reference evidence="9 10" key="1">
    <citation type="submission" date="2016-07" db="EMBL/GenBank/DDBJ databases">
        <title>Pervasive Adenine N6-methylation of Active Genes in Fungi.</title>
        <authorList>
            <consortium name="DOE Joint Genome Institute"/>
            <person name="Mondo S.J."/>
            <person name="Dannebaum R.O."/>
            <person name="Kuo R.C."/>
            <person name="Labutti K."/>
            <person name="Haridas S."/>
            <person name="Kuo A."/>
            <person name="Salamov A."/>
            <person name="Ahrendt S.R."/>
            <person name="Lipzen A."/>
            <person name="Sullivan W."/>
            <person name="Andreopoulos W.B."/>
            <person name="Clum A."/>
            <person name="Lindquist E."/>
            <person name="Daum C."/>
            <person name="Ramamoorthy G.K."/>
            <person name="Gryganskyi A."/>
            <person name="Culley D."/>
            <person name="Magnuson J.K."/>
            <person name="James T.Y."/>
            <person name="O'Malley M.A."/>
            <person name="Stajich J.E."/>
            <person name="Spatafora J.W."/>
            <person name="Visel A."/>
            <person name="Grigoriev I.V."/>
        </authorList>
    </citation>
    <scope>NUCLEOTIDE SEQUENCE [LARGE SCALE GENOMIC DNA]</scope>
    <source>
        <strain evidence="9 10">NRRL 1336</strain>
    </source>
</reference>
<dbReference type="Pfam" id="PF06775">
    <property type="entry name" value="Seipin"/>
    <property type="match status" value="1"/>
</dbReference>
<dbReference type="AlphaFoldDB" id="A0A1X2J076"/>
<keyword evidence="2 8" id="KW-0812">Transmembrane</keyword>
<sequence>MNQASSSNGRGRDNGFQVVPSYDDDDALLDDHSSVDSHPSISPGSSGDLVEESTSRLRNNTTGNDNTNSSPDATTDDLLPPPPIEWHPAVLALGSVVKKLTTPVLRIVFAPKAQRTMIKSAIIMVVFVWILLTSITAYLTFYQQYVPRTVHNEPIFFQYGHVNQRTLVEPKGVIDLTGGYKTAPLRHEQAYDVFVRLHVPTSDINFDLGNFMVKAELLSQDSVVVAQSSRPAILRYQSHAQRILHVLAKALPLLVGFTEESQIIMVPLIEGYVEHKTKPVVQAAVTISSPTLQIYDAQLSVRADFRGLRYYMYHRRIPTAITFIVIFMLIELLCATVAWKSFGQKFWYKIHDLFEEAALEQQSYQQQLAAREQQSQPQQPQQPQQHHQHDLGSNTPLSSSDEKTSGLSGDQS</sequence>
<dbReference type="PANTHER" id="PTHR21212:SF0">
    <property type="entry name" value="SEIPIN"/>
    <property type="match status" value="1"/>
</dbReference>
<proteinExistence type="predicted"/>
<feature type="region of interest" description="Disordered" evidence="7">
    <location>
        <begin position="1"/>
        <end position="81"/>
    </location>
</feature>
<dbReference type="GO" id="GO:0005789">
    <property type="term" value="C:endoplasmic reticulum membrane"/>
    <property type="evidence" value="ECO:0007669"/>
    <property type="project" value="UniProtKB-SubCell"/>
</dbReference>
<evidence type="ECO:0000313" key="10">
    <source>
        <dbReference type="Proteomes" id="UP000193560"/>
    </source>
</evidence>
<feature type="transmembrane region" description="Helical" evidence="8">
    <location>
        <begin position="121"/>
        <end position="141"/>
    </location>
</feature>
<protein>
    <submittedName>
        <fullName evidence="9">Putative adipose-regulatory protein-domain-containing protein</fullName>
    </submittedName>
</protein>
<comment type="subcellular location">
    <subcellularLocation>
        <location evidence="1">Endoplasmic reticulum membrane</location>
        <topology evidence="1">Multi-pass membrane protein</topology>
    </subcellularLocation>
</comment>
<feature type="compositionally biased region" description="Low complexity" evidence="7">
    <location>
        <begin position="59"/>
        <end position="78"/>
    </location>
</feature>
<feature type="compositionally biased region" description="Polar residues" evidence="7">
    <location>
        <begin position="391"/>
        <end position="412"/>
    </location>
</feature>
<keyword evidence="5" id="KW-0443">Lipid metabolism</keyword>
<evidence type="ECO:0000256" key="7">
    <source>
        <dbReference type="SAM" id="MobiDB-lite"/>
    </source>
</evidence>
<keyword evidence="10" id="KW-1185">Reference proteome</keyword>
<dbReference type="GO" id="GO:0140042">
    <property type="term" value="P:lipid droplet formation"/>
    <property type="evidence" value="ECO:0007669"/>
    <property type="project" value="UniProtKB-ARBA"/>
</dbReference>
<evidence type="ECO:0000256" key="2">
    <source>
        <dbReference type="ARBA" id="ARBA00022692"/>
    </source>
</evidence>
<evidence type="ECO:0000313" key="9">
    <source>
        <dbReference type="EMBL" id="ORZ25213.1"/>
    </source>
</evidence>
<dbReference type="GO" id="GO:0006629">
    <property type="term" value="P:lipid metabolic process"/>
    <property type="evidence" value="ECO:0007669"/>
    <property type="project" value="UniProtKB-KW"/>
</dbReference>
<evidence type="ECO:0000256" key="8">
    <source>
        <dbReference type="SAM" id="Phobius"/>
    </source>
</evidence>
<dbReference type="OrthoDB" id="3990054at2759"/>
<feature type="transmembrane region" description="Helical" evidence="8">
    <location>
        <begin position="320"/>
        <end position="339"/>
    </location>
</feature>
<dbReference type="Proteomes" id="UP000193560">
    <property type="component" value="Unassembled WGS sequence"/>
</dbReference>
<evidence type="ECO:0000256" key="6">
    <source>
        <dbReference type="ARBA" id="ARBA00023136"/>
    </source>
</evidence>
<evidence type="ECO:0000256" key="1">
    <source>
        <dbReference type="ARBA" id="ARBA00004477"/>
    </source>
</evidence>
<feature type="compositionally biased region" description="Low complexity" evidence="7">
    <location>
        <begin position="36"/>
        <end position="48"/>
    </location>
</feature>
<dbReference type="STRING" id="90262.A0A1X2J076"/>
<keyword evidence="4 8" id="KW-1133">Transmembrane helix</keyword>
<feature type="region of interest" description="Disordered" evidence="7">
    <location>
        <begin position="365"/>
        <end position="412"/>
    </location>
</feature>
<evidence type="ECO:0000256" key="3">
    <source>
        <dbReference type="ARBA" id="ARBA00022824"/>
    </source>
</evidence>
<gene>
    <name evidence="9" type="ORF">BCR42DRAFT_399643</name>
</gene>
<dbReference type="EMBL" id="MCGE01000001">
    <property type="protein sequence ID" value="ORZ25213.1"/>
    <property type="molecule type" value="Genomic_DNA"/>
</dbReference>